<keyword evidence="2" id="KW-0732">Signal</keyword>
<dbReference type="Proteomes" id="UP000182192">
    <property type="component" value="Unassembled WGS sequence"/>
</dbReference>
<reference evidence="4 5" key="1">
    <citation type="submission" date="2016-10" db="EMBL/GenBank/DDBJ databases">
        <authorList>
            <person name="de Groot N.N."/>
        </authorList>
    </citation>
    <scope>NUCLEOTIDE SEQUENCE [LARGE SCALE GENOMIC DNA]</scope>
    <source>
        <strain evidence="4 5">AR67</strain>
    </source>
</reference>
<feature type="domain" description="SLH" evidence="3">
    <location>
        <begin position="174"/>
        <end position="237"/>
    </location>
</feature>
<feature type="chain" id="PRO_5038741057" evidence="2">
    <location>
        <begin position="23"/>
        <end position="297"/>
    </location>
</feature>
<dbReference type="OrthoDB" id="467434at2"/>
<proteinExistence type="predicted"/>
<feature type="domain" description="SLH" evidence="3">
    <location>
        <begin position="109"/>
        <end position="173"/>
    </location>
</feature>
<protein>
    <submittedName>
        <fullName evidence="4">S-layer homology domain-containing protein</fullName>
    </submittedName>
</protein>
<name>A0A1I1CZA6_RUMAL</name>
<keyword evidence="1" id="KW-0677">Repeat</keyword>
<dbReference type="EMBL" id="FOKQ01000001">
    <property type="protein sequence ID" value="SFB67396.1"/>
    <property type="molecule type" value="Genomic_DNA"/>
</dbReference>
<organism evidence="4 5">
    <name type="scientific">Ruminococcus albus</name>
    <dbReference type="NCBI Taxonomy" id="1264"/>
    <lineage>
        <taxon>Bacteria</taxon>
        <taxon>Bacillati</taxon>
        <taxon>Bacillota</taxon>
        <taxon>Clostridia</taxon>
        <taxon>Eubacteriales</taxon>
        <taxon>Oscillospiraceae</taxon>
        <taxon>Ruminococcus</taxon>
    </lineage>
</organism>
<accession>A0A1I1CZA6</accession>
<dbReference type="PROSITE" id="PS51272">
    <property type="entry name" value="SLH"/>
    <property type="match status" value="2"/>
</dbReference>
<evidence type="ECO:0000313" key="4">
    <source>
        <dbReference type="EMBL" id="SFB67396.1"/>
    </source>
</evidence>
<feature type="signal peptide" evidence="2">
    <location>
        <begin position="1"/>
        <end position="22"/>
    </location>
</feature>
<evidence type="ECO:0000313" key="5">
    <source>
        <dbReference type="Proteomes" id="UP000182192"/>
    </source>
</evidence>
<sequence length="297" mass="33067">MKKVFKRFASFAMALTIAGSGAVITGTFSPNSVGIMTAQASVIEGKAVSDYSLYTGGVNTDLTIKRKPDNKSASMGVLKKGTPVVIYEVNNGFGRIDKGWIQLRYVTVDLNTVFKDIKNIKNIKAVEFVFKNQFMVGKPSNDSKKNTFAPKETIKRSDIVSVIYNMAGKPYTHYERIFKDVTFDKPCKYAVTWAYRNDIVAGYANGNFGINDDVTIEQVAQMLFKYAKLCGYDTSFTKGESSKYKQSDWAKKSGAVDWAVHQKILTKANTNSSYNATQKASRELCADMVKNLMENHL</sequence>
<gene>
    <name evidence="4" type="ORF">SAMN02910406_00176</name>
</gene>
<evidence type="ECO:0000256" key="2">
    <source>
        <dbReference type="SAM" id="SignalP"/>
    </source>
</evidence>
<dbReference type="InterPro" id="IPR001119">
    <property type="entry name" value="SLH_dom"/>
</dbReference>
<evidence type="ECO:0000259" key="3">
    <source>
        <dbReference type="PROSITE" id="PS51272"/>
    </source>
</evidence>
<dbReference type="AlphaFoldDB" id="A0A1I1CZA6"/>
<evidence type="ECO:0000256" key="1">
    <source>
        <dbReference type="ARBA" id="ARBA00022737"/>
    </source>
</evidence>
<dbReference type="Pfam" id="PF00395">
    <property type="entry name" value="SLH"/>
    <property type="match status" value="1"/>
</dbReference>